<proteinExistence type="predicted"/>
<organism evidence="1 2">
    <name type="scientific">Methylocaldum szegediense</name>
    <dbReference type="NCBI Taxonomy" id="73780"/>
    <lineage>
        <taxon>Bacteria</taxon>
        <taxon>Pseudomonadati</taxon>
        <taxon>Pseudomonadota</taxon>
        <taxon>Gammaproteobacteria</taxon>
        <taxon>Methylococcales</taxon>
        <taxon>Methylococcaceae</taxon>
        <taxon>Methylocaldum</taxon>
    </lineage>
</organism>
<reference evidence="1 2" key="1">
    <citation type="submission" date="2023-03" db="EMBL/GenBank/DDBJ databases">
        <authorList>
            <person name="Pearce D."/>
        </authorList>
    </citation>
    <scope>NUCLEOTIDE SEQUENCE [LARGE SCALE GENOMIC DNA]</scope>
    <source>
        <strain evidence="1">Msz</strain>
    </source>
</reference>
<evidence type="ECO:0000313" key="1">
    <source>
        <dbReference type="EMBL" id="CAI8752926.1"/>
    </source>
</evidence>
<sequence>MVVLTQKQQQDLIARLDNEY</sequence>
<gene>
    <name evidence="1" type="ORF">MSZNOR_0683</name>
</gene>
<dbReference type="EMBL" id="OX458333">
    <property type="protein sequence ID" value="CAI8752926.1"/>
    <property type="molecule type" value="Genomic_DNA"/>
</dbReference>
<keyword evidence="2" id="KW-1185">Reference proteome</keyword>
<dbReference type="Proteomes" id="UP001162030">
    <property type="component" value="Chromosome"/>
</dbReference>
<name>A0ABM9HXI0_9GAMM</name>
<protein>
    <submittedName>
        <fullName evidence="1">Uncharacterized protein</fullName>
    </submittedName>
</protein>
<evidence type="ECO:0000313" key="2">
    <source>
        <dbReference type="Proteomes" id="UP001162030"/>
    </source>
</evidence>
<accession>A0ABM9HXI0</accession>